<reference evidence="2" key="1">
    <citation type="submission" date="2021-03" db="EMBL/GenBank/DDBJ databases">
        <title>Draft genome sequence of rust myrtle Austropuccinia psidii MF-1, a brazilian biotype.</title>
        <authorList>
            <person name="Quecine M.C."/>
            <person name="Pachon D.M.R."/>
            <person name="Bonatelli M.L."/>
            <person name="Correr F.H."/>
            <person name="Franceschini L.M."/>
            <person name="Leite T.F."/>
            <person name="Margarido G.R.A."/>
            <person name="Almeida C.A."/>
            <person name="Ferrarezi J.A."/>
            <person name="Labate C.A."/>
        </authorList>
    </citation>
    <scope>NUCLEOTIDE SEQUENCE</scope>
    <source>
        <strain evidence="2">MF-1</strain>
    </source>
</reference>
<evidence type="ECO:0000259" key="1">
    <source>
        <dbReference type="Pfam" id="PF07727"/>
    </source>
</evidence>
<comment type="caution">
    <text evidence="2">The sequence shown here is derived from an EMBL/GenBank/DDBJ whole genome shotgun (WGS) entry which is preliminary data.</text>
</comment>
<proteinExistence type="predicted"/>
<evidence type="ECO:0000313" key="2">
    <source>
        <dbReference type="EMBL" id="MBW0542513.1"/>
    </source>
</evidence>
<dbReference type="AlphaFoldDB" id="A0A9Q3II97"/>
<dbReference type="CDD" id="cd09272">
    <property type="entry name" value="RNase_HI_RT_Ty1"/>
    <property type="match status" value="1"/>
</dbReference>
<accession>A0A9Q3II97</accession>
<dbReference type="SUPFAM" id="SSF56672">
    <property type="entry name" value="DNA/RNA polymerases"/>
    <property type="match status" value="1"/>
</dbReference>
<gene>
    <name evidence="2" type="ORF">O181_082228</name>
</gene>
<evidence type="ECO:0000313" key="3">
    <source>
        <dbReference type="Proteomes" id="UP000765509"/>
    </source>
</evidence>
<organism evidence="2 3">
    <name type="scientific">Austropuccinia psidii MF-1</name>
    <dbReference type="NCBI Taxonomy" id="1389203"/>
    <lineage>
        <taxon>Eukaryota</taxon>
        <taxon>Fungi</taxon>
        <taxon>Dikarya</taxon>
        <taxon>Basidiomycota</taxon>
        <taxon>Pucciniomycotina</taxon>
        <taxon>Pucciniomycetes</taxon>
        <taxon>Pucciniales</taxon>
        <taxon>Sphaerophragmiaceae</taxon>
        <taxon>Austropuccinia</taxon>
    </lineage>
</organism>
<dbReference type="Proteomes" id="UP000765509">
    <property type="component" value="Unassembled WGS sequence"/>
</dbReference>
<dbReference type="EMBL" id="AVOT02047244">
    <property type="protein sequence ID" value="MBW0542513.1"/>
    <property type="molecule type" value="Genomic_DNA"/>
</dbReference>
<dbReference type="PANTHER" id="PTHR11439">
    <property type="entry name" value="GAG-POL-RELATED RETROTRANSPOSON"/>
    <property type="match status" value="1"/>
</dbReference>
<dbReference type="InterPro" id="IPR043502">
    <property type="entry name" value="DNA/RNA_pol_sf"/>
</dbReference>
<name>A0A9Q3II97_9BASI</name>
<sequence length="385" mass="44124">MNLQFEQLDIKSAFLNAPLEEEVYLTIPQGFDRDKRNTCLKLKKAIYGLKQAPLAWYRRLSTWLSKIGFRVSKADSCVFYLEEKEPIWLFVHVDDIGIFGKELTQFKKAIEGEFQTKLLGQADLMLGIKIIHKPDAITLTQSHYIDSLLERSLSYLSTATRPDLSYSISALSQFLENPGIQHWKAFLHVLKYLKGTHHLGLVYSKNIVKSPVAYSDADWGNCRITRRSTTGYLILFSGKLVIWKTRKQPTVSLSSAEAEYKAITDLIRELMWFKQFSEEIGILIMKEALLIHEDNQGCIDTANSDCNTNSQRMKHVDIQLHFIREIIERKIVLLTYTPTEEMLADFLTKAVSRPAISRALRELKLLQMEDKGGVKRGDLSQSVSN</sequence>
<dbReference type="InterPro" id="IPR013103">
    <property type="entry name" value="RVT_2"/>
</dbReference>
<protein>
    <recommendedName>
        <fullName evidence="1">Reverse transcriptase Ty1/copia-type domain-containing protein</fullName>
    </recommendedName>
</protein>
<keyword evidence="3" id="KW-1185">Reference proteome</keyword>
<dbReference type="OrthoDB" id="5423336at2759"/>
<feature type="domain" description="Reverse transcriptase Ty1/copia-type" evidence="1">
    <location>
        <begin position="5"/>
        <end position="151"/>
    </location>
</feature>
<dbReference type="Pfam" id="PF07727">
    <property type="entry name" value="RVT_2"/>
    <property type="match status" value="1"/>
</dbReference>
<dbReference type="PANTHER" id="PTHR11439:SF467">
    <property type="entry name" value="INTEGRASE CATALYTIC DOMAIN-CONTAINING PROTEIN"/>
    <property type="match status" value="1"/>
</dbReference>